<name>A0AA41Y9G8_9BACT</name>
<evidence type="ECO:0000313" key="9">
    <source>
        <dbReference type="Proteomes" id="UP001163821"/>
    </source>
</evidence>
<dbReference type="InterPro" id="IPR001626">
    <property type="entry name" value="ABC_TroCD"/>
</dbReference>
<dbReference type="SUPFAM" id="SSF81345">
    <property type="entry name" value="ABC transporter involved in vitamin B12 uptake, BtuC"/>
    <property type="match status" value="1"/>
</dbReference>
<comment type="caution">
    <text evidence="8">The sequence shown here is derived from an EMBL/GenBank/DDBJ whole genome shotgun (WGS) entry which is preliminary data.</text>
</comment>
<feature type="transmembrane region" description="Helical" evidence="7">
    <location>
        <begin position="39"/>
        <end position="59"/>
    </location>
</feature>
<accession>A0AA41Y9G8</accession>
<keyword evidence="5 7" id="KW-0472">Membrane</keyword>
<keyword evidence="6" id="KW-0813">Transport</keyword>
<feature type="transmembrane region" description="Helical" evidence="7">
    <location>
        <begin position="65"/>
        <end position="83"/>
    </location>
</feature>
<dbReference type="GO" id="GO:0010043">
    <property type="term" value="P:response to zinc ion"/>
    <property type="evidence" value="ECO:0007669"/>
    <property type="project" value="TreeGrafter"/>
</dbReference>
<evidence type="ECO:0000313" key="8">
    <source>
        <dbReference type="EMBL" id="MCW0481690.1"/>
    </source>
</evidence>
<feature type="transmembrane region" description="Helical" evidence="7">
    <location>
        <begin position="226"/>
        <end position="243"/>
    </location>
</feature>
<feature type="transmembrane region" description="Helical" evidence="7">
    <location>
        <begin position="95"/>
        <end position="115"/>
    </location>
</feature>
<feature type="transmembrane region" description="Helical" evidence="7">
    <location>
        <begin position="135"/>
        <end position="159"/>
    </location>
</feature>
<dbReference type="InterPro" id="IPR037294">
    <property type="entry name" value="ABC_BtuC-like"/>
</dbReference>
<gene>
    <name evidence="8" type="ORF">N2K84_03040</name>
</gene>
<dbReference type="PANTHER" id="PTHR30477">
    <property type="entry name" value="ABC-TRANSPORTER METAL-BINDING PROTEIN"/>
    <property type="match status" value="1"/>
</dbReference>
<evidence type="ECO:0000256" key="3">
    <source>
        <dbReference type="ARBA" id="ARBA00022692"/>
    </source>
</evidence>
<sequence length="277" mass="30371">MGTIIDLFSYDFFANAFWASLFAAITCGIVGTYIVSRRIVFISGGITHASFGGIGIGYFLGLNPLLGAAVFAVFSGLGIQFFTQKGKLREDSSIAIWWSLGMAIGIIFIYLSPGYAPNLMSYLFGSILTVSTTEIWLMAALSALLIGFFALMYRVILYVAFDEEFAKTTGLPVNLINYLLISLIAITIVLNIRVVGIILIMSLLTLPQATANLFTNDFKRMMPLSVAFAFIGSLTGLLVSFFADIPSGASIIFTLVVLFGLMKWFVFLRKKWLKNGR</sequence>
<feature type="transmembrane region" description="Helical" evidence="7">
    <location>
        <begin position="12"/>
        <end position="34"/>
    </location>
</feature>
<evidence type="ECO:0000256" key="5">
    <source>
        <dbReference type="ARBA" id="ARBA00023136"/>
    </source>
</evidence>
<dbReference type="CDD" id="cd06550">
    <property type="entry name" value="TM_ABC_iron-siderophores_like"/>
    <property type="match status" value="1"/>
</dbReference>
<feature type="transmembrane region" description="Helical" evidence="7">
    <location>
        <begin position="249"/>
        <end position="268"/>
    </location>
</feature>
<evidence type="ECO:0000256" key="1">
    <source>
        <dbReference type="ARBA" id="ARBA00004141"/>
    </source>
</evidence>
<dbReference type="GO" id="GO:0043190">
    <property type="term" value="C:ATP-binding cassette (ABC) transporter complex"/>
    <property type="evidence" value="ECO:0007669"/>
    <property type="project" value="InterPro"/>
</dbReference>
<dbReference type="Proteomes" id="UP001163821">
    <property type="component" value="Unassembled WGS sequence"/>
</dbReference>
<feature type="transmembrane region" description="Helical" evidence="7">
    <location>
        <begin position="171"/>
        <end position="190"/>
    </location>
</feature>
<feature type="transmembrane region" description="Helical" evidence="7">
    <location>
        <begin position="196"/>
        <end position="214"/>
    </location>
</feature>
<dbReference type="AlphaFoldDB" id="A0AA41Y9G8"/>
<evidence type="ECO:0000256" key="2">
    <source>
        <dbReference type="ARBA" id="ARBA00008034"/>
    </source>
</evidence>
<keyword evidence="9" id="KW-1185">Reference proteome</keyword>
<keyword evidence="4 7" id="KW-1133">Transmembrane helix</keyword>
<dbReference type="GO" id="GO:0055085">
    <property type="term" value="P:transmembrane transport"/>
    <property type="evidence" value="ECO:0007669"/>
    <property type="project" value="InterPro"/>
</dbReference>
<dbReference type="Pfam" id="PF00950">
    <property type="entry name" value="ABC-3"/>
    <property type="match status" value="1"/>
</dbReference>
<keyword evidence="3 6" id="KW-0812">Transmembrane</keyword>
<dbReference type="RefSeq" id="WP_282590299.1">
    <property type="nucleotide sequence ID" value="NZ_JAPAAF010000002.1"/>
</dbReference>
<reference evidence="8" key="1">
    <citation type="submission" date="2022-10" db="EMBL/GenBank/DDBJ databases">
        <title>Gaoshiqiia sediminis gen. nov., sp. nov., isolated from coastal sediment.</title>
        <authorList>
            <person name="Yu W.X."/>
            <person name="Mu D.S."/>
            <person name="Du J.Z."/>
            <person name="Liang Y.Q."/>
        </authorList>
    </citation>
    <scope>NUCLEOTIDE SEQUENCE</scope>
    <source>
        <strain evidence="8">A06</strain>
    </source>
</reference>
<dbReference type="EMBL" id="JAPAAF010000002">
    <property type="protein sequence ID" value="MCW0481690.1"/>
    <property type="molecule type" value="Genomic_DNA"/>
</dbReference>
<proteinExistence type="inferred from homology"/>
<protein>
    <submittedName>
        <fullName evidence="8">Metal ABC transporter permease</fullName>
    </submittedName>
</protein>
<dbReference type="Gene3D" id="1.10.3470.10">
    <property type="entry name" value="ABC transporter involved in vitamin B12 uptake, BtuC"/>
    <property type="match status" value="1"/>
</dbReference>
<comment type="similarity">
    <text evidence="2 6">Belongs to the ABC-3 integral membrane protein family.</text>
</comment>
<evidence type="ECO:0000256" key="4">
    <source>
        <dbReference type="ARBA" id="ARBA00022989"/>
    </source>
</evidence>
<evidence type="ECO:0000256" key="6">
    <source>
        <dbReference type="RuleBase" id="RU003943"/>
    </source>
</evidence>
<organism evidence="8 9">
    <name type="scientific">Gaoshiqia sediminis</name>
    <dbReference type="NCBI Taxonomy" id="2986998"/>
    <lineage>
        <taxon>Bacteria</taxon>
        <taxon>Pseudomonadati</taxon>
        <taxon>Bacteroidota</taxon>
        <taxon>Bacteroidia</taxon>
        <taxon>Marinilabiliales</taxon>
        <taxon>Prolixibacteraceae</taxon>
        <taxon>Gaoshiqia</taxon>
    </lineage>
</organism>
<comment type="subcellular location">
    <subcellularLocation>
        <location evidence="6">Cell membrane</location>
        <topology evidence="6">Multi-pass membrane protein</topology>
    </subcellularLocation>
    <subcellularLocation>
        <location evidence="1">Membrane</location>
        <topology evidence="1">Multi-pass membrane protein</topology>
    </subcellularLocation>
</comment>
<dbReference type="PANTHER" id="PTHR30477:SF18">
    <property type="entry name" value="METAL TRANSPORT SYSTEM MEMBRANE PROTEIN CT_417-RELATED"/>
    <property type="match status" value="1"/>
</dbReference>
<evidence type="ECO:0000256" key="7">
    <source>
        <dbReference type="SAM" id="Phobius"/>
    </source>
</evidence>